<dbReference type="Proteomes" id="UP000632740">
    <property type="component" value="Unassembled WGS sequence"/>
</dbReference>
<dbReference type="AlphaFoldDB" id="A0A919NY91"/>
<comment type="caution">
    <text evidence="1">The sequence shown here is derived from an EMBL/GenBank/DDBJ whole genome shotgun (WGS) entry which is preliminary data.</text>
</comment>
<name>A0A919NY91_9CELL</name>
<protein>
    <submittedName>
        <fullName evidence="1">Uncharacterized protein</fullName>
    </submittedName>
</protein>
<accession>A0A919NY91</accession>
<sequence>MTRDREAAPTETTAELVRAVRLAEGAFGAADLEVTGHVLVAARRLSGGSPQCSGVRCWELVFKPERLVPNSPDELVGAGGEIRFTADLDAGEAVFTGFGD</sequence>
<evidence type="ECO:0000313" key="1">
    <source>
        <dbReference type="EMBL" id="GIG19722.1"/>
    </source>
</evidence>
<reference evidence="1" key="1">
    <citation type="submission" date="2021-01" db="EMBL/GenBank/DDBJ databases">
        <title>Whole genome shotgun sequence of Cellulomonas chitinilytica NBRC 110799.</title>
        <authorList>
            <person name="Komaki H."/>
            <person name="Tamura T."/>
        </authorList>
    </citation>
    <scope>NUCLEOTIDE SEQUENCE</scope>
    <source>
        <strain evidence="1">NBRC 110799</strain>
    </source>
</reference>
<dbReference type="RefSeq" id="WP_203747951.1">
    <property type="nucleotide sequence ID" value="NZ_BONK01000001.1"/>
</dbReference>
<organism evidence="1 2">
    <name type="scientific">Cellulomonas chitinilytica</name>
    <dbReference type="NCBI Taxonomy" id="398759"/>
    <lineage>
        <taxon>Bacteria</taxon>
        <taxon>Bacillati</taxon>
        <taxon>Actinomycetota</taxon>
        <taxon>Actinomycetes</taxon>
        <taxon>Micrococcales</taxon>
        <taxon>Cellulomonadaceae</taxon>
        <taxon>Cellulomonas</taxon>
    </lineage>
</organism>
<dbReference type="EMBL" id="BONK01000001">
    <property type="protein sequence ID" value="GIG19722.1"/>
    <property type="molecule type" value="Genomic_DNA"/>
</dbReference>
<keyword evidence="2" id="KW-1185">Reference proteome</keyword>
<proteinExistence type="predicted"/>
<gene>
    <name evidence="1" type="ORF">Cch01nite_04460</name>
</gene>
<evidence type="ECO:0000313" key="2">
    <source>
        <dbReference type="Proteomes" id="UP000632740"/>
    </source>
</evidence>